<dbReference type="OrthoDB" id="6097591at2759"/>
<evidence type="ECO:0000313" key="6">
    <source>
        <dbReference type="Proteomes" id="UP000678393"/>
    </source>
</evidence>
<accession>A0A8S4A9C4</accession>
<keyword evidence="6" id="KW-1185">Reference proteome</keyword>
<sequence length="119" mass="13243">NSCPDQLITIIFFFQYVLLLSFPPLPSYPFILTSCGGDFTAQSGRFMSPNYPDGYPVNIECVWNIRTPPGNQLQLTFPGTYCGRTPPANVIQSTGSTLSITFRSDSSVRRDGFVLTYEL</sequence>
<keyword evidence="1" id="KW-1015">Disulfide bond</keyword>
<dbReference type="PANTHER" id="PTHR46908:SF4">
    <property type="entry name" value="TUMOR NECROSIS FACTOR-INDUCIBLE GENE 6 PROTEIN"/>
    <property type="match status" value="1"/>
</dbReference>
<feature type="non-terminal residue" evidence="5">
    <location>
        <position position="119"/>
    </location>
</feature>
<evidence type="ECO:0000256" key="3">
    <source>
        <dbReference type="SAM" id="Phobius"/>
    </source>
</evidence>
<comment type="caution">
    <text evidence="2">Lacks conserved residue(s) required for the propagation of feature annotation.</text>
</comment>
<name>A0A8S4A9C4_9EUPU</name>
<dbReference type="Pfam" id="PF00431">
    <property type="entry name" value="CUB"/>
    <property type="match status" value="2"/>
</dbReference>
<dbReference type="InterPro" id="IPR052129">
    <property type="entry name" value="Spermadhesin-Link_domain"/>
</dbReference>
<keyword evidence="3" id="KW-0812">Transmembrane</keyword>
<dbReference type="InterPro" id="IPR000859">
    <property type="entry name" value="CUB_dom"/>
</dbReference>
<keyword evidence="3" id="KW-1133">Transmembrane helix</keyword>
<protein>
    <recommendedName>
        <fullName evidence="4">CUB domain-containing protein</fullName>
    </recommendedName>
</protein>
<evidence type="ECO:0000259" key="4">
    <source>
        <dbReference type="PROSITE" id="PS01180"/>
    </source>
</evidence>
<dbReference type="SUPFAM" id="SSF49854">
    <property type="entry name" value="Spermadhesin, CUB domain"/>
    <property type="match status" value="1"/>
</dbReference>
<dbReference type="SMART" id="SM00042">
    <property type="entry name" value="CUB"/>
    <property type="match status" value="1"/>
</dbReference>
<keyword evidence="3" id="KW-0472">Membrane</keyword>
<feature type="transmembrane region" description="Helical" evidence="3">
    <location>
        <begin position="7"/>
        <end position="25"/>
    </location>
</feature>
<gene>
    <name evidence="5" type="ORF">CUNI_LOCUS22448</name>
</gene>
<evidence type="ECO:0000256" key="2">
    <source>
        <dbReference type="PROSITE-ProRule" id="PRU00059"/>
    </source>
</evidence>
<reference evidence="5" key="1">
    <citation type="submission" date="2021-04" db="EMBL/GenBank/DDBJ databases">
        <authorList>
            <consortium name="Molecular Ecology Group"/>
        </authorList>
    </citation>
    <scope>NUCLEOTIDE SEQUENCE</scope>
</reference>
<comment type="caution">
    <text evidence="5">The sequence shown here is derived from an EMBL/GenBank/DDBJ whole genome shotgun (WGS) entry which is preliminary data.</text>
</comment>
<dbReference type="PROSITE" id="PS01180">
    <property type="entry name" value="CUB"/>
    <property type="match status" value="1"/>
</dbReference>
<feature type="domain" description="CUB" evidence="4">
    <location>
        <begin position="35"/>
        <end position="119"/>
    </location>
</feature>
<dbReference type="InterPro" id="IPR035914">
    <property type="entry name" value="Sperma_CUB_dom_sf"/>
</dbReference>
<proteinExistence type="predicted"/>
<dbReference type="EMBL" id="CAJHNH020008584">
    <property type="protein sequence ID" value="CAG5136890.1"/>
    <property type="molecule type" value="Genomic_DNA"/>
</dbReference>
<evidence type="ECO:0000313" key="5">
    <source>
        <dbReference type="EMBL" id="CAG5136890.1"/>
    </source>
</evidence>
<dbReference type="PANTHER" id="PTHR46908">
    <property type="entry name" value="CUBILIN-LIKE PROTEIN"/>
    <property type="match status" value="1"/>
</dbReference>
<dbReference type="CDD" id="cd00041">
    <property type="entry name" value="CUB"/>
    <property type="match status" value="1"/>
</dbReference>
<feature type="non-terminal residue" evidence="5">
    <location>
        <position position="1"/>
    </location>
</feature>
<evidence type="ECO:0000256" key="1">
    <source>
        <dbReference type="ARBA" id="ARBA00023157"/>
    </source>
</evidence>
<dbReference type="AlphaFoldDB" id="A0A8S4A9C4"/>
<dbReference type="Gene3D" id="2.60.120.290">
    <property type="entry name" value="Spermadhesin, CUB domain"/>
    <property type="match status" value="2"/>
</dbReference>
<dbReference type="Proteomes" id="UP000678393">
    <property type="component" value="Unassembled WGS sequence"/>
</dbReference>
<organism evidence="5 6">
    <name type="scientific">Candidula unifasciata</name>
    <dbReference type="NCBI Taxonomy" id="100452"/>
    <lineage>
        <taxon>Eukaryota</taxon>
        <taxon>Metazoa</taxon>
        <taxon>Spiralia</taxon>
        <taxon>Lophotrochozoa</taxon>
        <taxon>Mollusca</taxon>
        <taxon>Gastropoda</taxon>
        <taxon>Heterobranchia</taxon>
        <taxon>Euthyneura</taxon>
        <taxon>Panpulmonata</taxon>
        <taxon>Eupulmonata</taxon>
        <taxon>Stylommatophora</taxon>
        <taxon>Helicina</taxon>
        <taxon>Helicoidea</taxon>
        <taxon>Geomitridae</taxon>
        <taxon>Candidula</taxon>
    </lineage>
</organism>